<accession>A0ABP0JET8</accession>
<evidence type="ECO:0000313" key="2">
    <source>
        <dbReference type="Proteomes" id="UP001642484"/>
    </source>
</evidence>
<keyword evidence="2" id="KW-1185">Reference proteome</keyword>
<evidence type="ECO:0000313" key="1">
    <source>
        <dbReference type="EMBL" id="CAK9012727.1"/>
    </source>
</evidence>
<reference evidence="1 2" key="1">
    <citation type="submission" date="2024-02" db="EMBL/GenBank/DDBJ databases">
        <authorList>
            <person name="Chen Y."/>
            <person name="Shah S."/>
            <person name="Dougan E. K."/>
            <person name="Thang M."/>
            <person name="Chan C."/>
        </authorList>
    </citation>
    <scope>NUCLEOTIDE SEQUENCE [LARGE SCALE GENOMIC DNA]</scope>
</reference>
<protein>
    <submittedName>
        <fullName evidence="1">Uncharacterized protein</fullName>
    </submittedName>
</protein>
<feature type="non-terminal residue" evidence="1">
    <location>
        <position position="128"/>
    </location>
</feature>
<name>A0ABP0JET8_9DINO</name>
<proteinExistence type="predicted"/>
<gene>
    <name evidence="1" type="ORF">CCMP2556_LOCUS10974</name>
</gene>
<dbReference type="Proteomes" id="UP001642484">
    <property type="component" value="Unassembled WGS sequence"/>
</dbReference>
<organism evidence="1 2">
    <name type="scientific">Durusdinium trenchii</name>
    <dbReference type="NCBI Taxonomy" id="1381693"/>
    <lineage>
        <taxon>Eukaryota</taxon>
        <taxon>Sar</taxon>
        <taxon>Alveolata</taxon>
        <taxon>Dinophyceae</taxon>
        <taxon>Suessiales</taxon>
        <taxon>Symbiodiniaceae</taxon>
        <taxon>Durusdinium</taxon>
    </lineage>
</organism>
<sequence length="128" mass="14395">MLTSIVQRRTIQLSPLKRSWLLAGQLTLKNTEIAYADAKHKCLLIIGRKDSKLRQLVQGTRGGIEIVGLAANSAHTGYHVYVKQLEQQGEEVLDFYIPCDGVARSFAFKDEEPFFEISSAQKFKSIQP</sequence>
<dbReference type="EMBL" id="CAXAMN010005184">
    <property type="protein sequence ID" value="CAK9012727.1"/>
    <property type="molecule type" value="Genomic_DNA"/>
</dbReference>
<comment type="caution">
    <text evidence="1">The sequence shown here is derived from an EMBL/GenBank/DDBJ whole genome shotgun (WGS) entry which is preliminary data.</text>
</comment>